<dbReference type="AlphaFoldDB" id="A0AAN9E5W9"/>
<organism evidence="3 4">
    <name type="scientific">Crotalaria pallida</name>
    <name type="common">Smooth rattlebox</name>
    <name type="synonym">Crotalaria striata</name>
    <dbReference type="NCBI Taxonomy" id="3830"/>
    <lineage>
        <taxon>Eukaryota</taxon>
        <taxon>Viridiplantae</taxon>
        <taxon>Streptophyta</taxon>
        <taxon>Embryophyta</taxon>
        <taxon>Tracheophyta</taxon>
        <taxon>Spermatophyta</taxon>
        <taxon>Magnoliopsida</taxon>
        <taxon>eudicotyledons</taxon>
        <taxon>Gunneridae</taxon>
        <taxon>Pentapetalae</taxon>
        <taxon>rosids</taxon>
        <taxon>fabids</taxon>
        <taxon>Fabales</taxon>
        <taxon>Fabaceae</taxon>
        <taxon>Papilionoideae</taxon>
        <taxon>50 kb inversion clade</taxon>
        <taxon>genistoids sensu lato</taxon>
        <taxon>core genistoids</taxon>
        <taxon>Crotalarieae</taxon>
        <taxon>Crotalaria</taxon>
    </lineage>
</organism>
<feature type="region of interest" description="Disordered" evidence="1">
    <location>
        <begin position="71"/>
        <end position="90"/>
    </location>
</feature>
<name>A0AAN9E5W9_CROPI</name>
<dbReference type="InterPro" id="IPR045036">
    <property type="entry name" value="Spartin-like"/>
</dbReference>
<dbReference type="Pfam" id="PF06911">
    <property type="entry name" value="Senescence"/>
    <property type="match status" value="1"/>
</dbReference>
<feature type="domain" description="Senescence" evidence="2">
    <location>
        <begin position="249"/>
        <end position="433"/>
    </location>
</feature>
<comment type="caution">
    <text evidence="3">The sequence shown here is derived from an EMBL/GenBank/DDBJ whole genome shotgun (WGS) entry which is preliminary data.</text>
</comment>
<dbReference type="PANTHER" id="PTHR21068">
    <property type="entry name" value="SPARTIN"/>
    <property type="match status" value="1"/>
</dbReference>
<gene>
    <name evidence="3" type="ORF">RIF29_40299</name>
</gene>
<feature type="region of interest" description="Disordered" evidence="1">
    <location>
        <begin position="1"/>
        <end position="33"/>
    </location>
</feature>
<evidence type="ECO:0000259" key="2">
    <source>
        <dbReference type="Pfam" id="PF06911"/>
    </source>
</evidence>
<dbReference type="EMBL" id="JAYWIO010000008">
    <property type="protein sequence ID" value="KAK7245453.1"/>
    <property type="molecule type" value="Genomic_DNA"/>
</dbReference>
<dbReference type="InterPro" id="IPR009686">
    <property type="entry name" value="Senescence/spartin_C"/>
</dbReference>
<keyword evidence="4" id="KW-1185">Reference proteome</keyword>
<proteinExistence type="predicted"/>
<protein>
    <recommendedName>
        <fullName evidence="2">Senescence domain-containing protein</fullName>
    </recommendedName>
</protein>
<evidence type="ECO:0000256" key="1">
    <source>
        <dbReference type="SAM" id="MobiDB-lite"/>
    </source>
</evidence>
<evidence type="ECO:0000313" key="4">
    <source>
        <dbReference type="Proteomes" id="UP001372338"/>
    </source>
</evidence>
<accession>A0AAN9E5W9</accession>
<dbReference type="PANTHER" id="PTHR21068:SF32">
    <property type="entry name" value="PROTEIN, PUTATIVE-RELATED"/>
    <property type="match status" value="1"/>
</dbReference>
<sequence length="457" mass="50276">MHRNVRAQNRRVSGEDKQRSKSRTHRFSDRETATENQKGWYWAQFGLFSDGLEPMSRYTVICILVPRKKNNQGNRTKTNMGSGGSKTLPPKEVAYSRTIPVEEEFSKPKGVKQEVLIQIPGCKVHLVDEGEAVELARGEFKIVKVMDQNVCLATIIKVGNDLQWPLTKDEPVMKVDDLHYLFSLPMKHGDEPLSYGITFSKHSFGSIGLLDSFLKEHACFSDLNSSKKSEIDWKEFAPRVEDYNHFLAKAIAEGTGQIVKGIFMCSNAYTNQVQKGGETILNPAADKKNGGVLRNSMSNNTAGATNKKGLNENLKRARELSNMTERLSKSLLEGVGIMSGSVMAPMLNSQPGQALLRMLPGEVLLASLDAVNKVFEAAEIAEKQTRTATSQAATRMVSNRFGEEAGEATEHVFATAGHAANTAWNVSKIRKAINPASSAATAGALKNAAKNRNNVRY</sequence>
<feature type="compositionally biased region" description="Polar residues" evidence="1">
    <location>
        <begin position="71"/>
        <end position="80"/>
    </location>
</feature>
<evidence type="ECO:0000313" key="3">
    <source>
        <dbReference type="EMBL" id="KAK7245453.1"/>
    </source>
</evidence>
<dbReference type="GO" id="GO:0005886">
    <property type="term" value="C:plasma membrane"/>
    <property type="evidence" value="ECO:0007669"/>
    <property type="project" value="TreeGrafter"/>
</dbReference>
<reference evidence="3 4" key="1">
    <citation type="submission" date="2024-01" db="EMBL/GenBank/DDBJ databases">
        <title>The genomes of 5 underutilized Papilionoideae crops provide insights into root nodulation and disease resistanc.</title>
        <authorList>
            <person name="Yuan L."/>
        </authorList>
    </citation>
    <scope>NUCLEOTIDE SEQUENCE [LARGE SCALE GENOMIC DNA]</scope>
    <source>
        <strain evidence="3">ZHUSHIDOU_FW_LH</strain>
        <tissue evidence="3">Leaf</tissue>
    </source>
</reference>
<dbReference type="Proteomes" id="UP001372338">
    <property type="component" value="Unassembled WGS sequence"/>
</dbReference>